<keyword evidence="3" id="KW-1185">Reference proteome</keyword>
<dbReference type="SUPFAM" id="SSF52218">
    <property type="entry name" value="Flavoproteins"/>
    <property type="match status" value="1"/>
</dbReference>
<evidence type="ECO:0000313" key="3">
    <source>
        <dbReference type="Proteomes" id="UP000577362"/>
    </source>
</evidence>
<accession>A0A840C1C2</accession>
<dbReference type="PANTHER" id="PTHR30543">
    <property type="entry name" value="CHROMATE REDUCTASE"/>
    <property type="match status" value="1"/>
</dbReference>
<reference evidence="2 3" key="1">
    <citation type="submission" date="2020-08" db="EMBL/GenBank/DDBJ databases">
        <title>Genomic Encyclopedia of Type Strains, Phase IV (KMG-IV): sequencing the most valuable type-strain genomes for metagenomic binning, comparative biology and taxonomic classification.</title>
        <authorList>
            <person name="Goeker M."/>
        </authorList>
    </citation>
    <scope>NUCLEOTIDE SEQUENCE [LARGE SCALE GENOMIC DNA]</scope>
    <source>
        <strain evidence="2 3">DSM 103737</strain>
    </source>
</reference>
<name>A0A840C1C2_9HYPH</name>
<organism evidence="2 3">
    <name type="scientific">Chelatococcus caeni</name>
    <dbReference type="NCBI Taxonomy" id="1348468"/>
    <lineage>
        <taxon>Bacteria</taxon>
        <taxon>Pseudomonadati</taxon>
        <taxon>Pseudomonadota</taxon>
        <taxon>Alphaproteobacteria</taxon>
        <taxon>Hyphomicrobiales</taxon>
        <taxon>Chelatococcaceae</taxon>
        <taxon>Chelatococcus</taxon>
    </lineage>
</organism>
<protein>
    <submittedName>
        <fullName evidence="2">NAD(P)H-dependent FMN reductase</fullName>
    </submittedName>
</protein>
<dbReference type="EMBL" id="JACIEN010000002">
    <property type="protein sequence ID" value="MBB4016776.1"/>
    <property type="molecule type" value="Genomic_DNA"/>
</dbReference>
<dbReference type="Pfam" id="PF03358">
    <property type="entry name" value="FMN_red"/>
    <property type="match status" value="1"/>
</dbReference>
<dbReference type="Proteomes" id="UP000577362">
    <property type="component" value="Unassembled WGS sequence"/>
</dbReference>
<dbReference type="Gene3D" id="3.40.50.360">
    <property type="match status" value="1"/>
</dbReference>
<sequence>MTLPIRLAMIYGSNREGRLCDTVADWAAAEVDKSGAFSLLRLDPAGLDLSLRHPSRDDPAVAGLRQAIAAADAFLVVTPEYNRGYPAPLKFMIDCASHEWHAKPVAFVSYGGISGGLRAVEQLRLVFGELHAATIRDCVSFAQAHERFRPDGSLPEGDGAYKAMALLLARLAWWARALRDARQASAYSEVAA</sequence>
<dbReference type="InterPro" id="IPR005025">
    <property type="entry name" value="FMN_Rdtase-like_dom"/>
</dbReference>
<dbReference type="RefSeq" id="WP_026015590.1">
    <property type="nucleotide sequence ID" value="NZ_JACIEN010000002.1"/>
</dbReference>
<dbReference type="InterPro" id="IPR050712">
    <property type="entry name" value="NAD(P)H-dep_reductase"/>
</dbReference>
<feature type="domain" description="NADPH-dependent FMN reductase-like" evidence="1">
    <location>
        <begin position="6"/>
        <end position="145"/>
    </location>
</feature>
<gene>
    <name evidence="2" type="ORF">GGR16_001805</name>
</gene>
<evidence type="ECO:0000259" key="1">
    <source>
        <dbReference type="Pfam" id="PF03358"/>
    </source>
</evidence>
<evidence type="ECO:0000313" key="2">
    <source>
        <dbReference type="EMBL" id="MBB4016776.1"/>
    </source>
</evidence>
<proteinExistence type="predicted"/>
<dbReference type="GO" id="GO:0005829">
    <property type="term" value="C:cytosol"/>
    <property type="evidence" value="ECO:0007669"/>
    <property type="project" value="TreeGrafter"/>
</dbReference>
<dbReference type="InterPro" id="IPR029039">
    <property type="entry name" value="Flavoprotein-like_sf"/>
</dbReference>
<comment type="caution">
    <text evidence="2">The sequence shown here is derived from an EMBL/GenBank/DDBJ whole genome shotgun (WGS) entry which is preliminary data.</text>
</comment>
<dbReference type="GO" id="GO:0016491">
    <property type="term" value="F:oxidoreductase activity"/>
    <property type="evidence" value="ECO:0007669"/>
    <property type="project" value="InterPro"/>
</dbReference>
<dbReference type="AlphaFoldDB" id="A0A840C1C2"/>
<dbReference type="PANTHER" id="PTHR30543:SF21">
    <property type="entry name" value="NAD(P)H-DEPENDENT FMN REDUCTASE LOT6"/>
    <property type="match status" value="1"/>
</dbReference>
<dbReference type="GO" id="GO:0010181">
    <property type="term" value="F:FMN binding"/>
    <property type="evidence" value="ECO:0007669"/>
    <property type="project" value="TreeGrafter"/>
</dbReference>